<evidence type="ECO:0000313" key="3">
    <source>
        <dbReference type="Proteomes" id="UP000324800"/>
    </source>
</evidence>
<name>A0A5J4X3I1_9EUKA</name>
<accession>A0A5J4X3I1</accession>
<dbReference type="EMBL" id="SNRW01000321">
    <property type="protein sequence ID" value="KAA6401877.1"/>
    <property type="molecule type" value="Genomic_DNA"/>
</dbReference>
<gene>
    <name evidence="2" type="ORF">EZS28_002595</name>
</gene>
<comment type="caution">
    <text evidence="2">The sequence shown here is derived from an EMBL/GenBank/DDBJ whole genome shotgun (WGS) entry which is preliminary data.</text>
</comment>
<protein>
    <submittedName>
        <fullName evidence="2">Uncharacterized protein</fullName>
    </submittedName>
</protein>
<proteinExistence type="predicted"/>
<dbReference type="AlphaFoldDB" id="A0A5J4X3I1"/>
<evidence type="ECO:0000313" key="2">
    <source>
        <dbReference type="EMBL" id="KAA6401877.1"/>
    </source>
</evidence>
<reference evidence="2 3" key="1">
    <citation type="submission" date="2019-03" db="EMBL/GenBank/DDBJ databases">
        <title>Single cell metagenomics reveals metabolic interactions within the superorganism composed of flagellate Streblomastix strix and complex community of Bacteroidetes bacteria on its surface.</title>
        <authorList>
            <person name="Treitli S.C."/>
            <person name="Kolisko M."/>
            <person name="Husnik F."/>
            <person name="Keeling P."/>
            <person name="Hampl V."/>
        </authorList>
    </citation>
    <scope>NUCLEOTIDE SEQUENCE [LARGE SCALE GENOMIC DNA]</scope>
    <source>
        <strain evidence="2">ST1C</strain>
    </source>
</reference>
<sequence length="66" mass="7637">MAEMAGIRDGIKSPRAPHAPRAHGYFTSILHARTHSHQNSPRAMHMHSKDWTQYLFCTHLQRKSLM</sequence>
<organism evidence="2 3">
    <name type="scientific">Streblomastix strix</name>
    <dbReference type="NCBI Taxonomy" id="222440"/>
    <lineage>
        <taxon>Eukaryota</taxon>
        <taxon>Metamonada</taxon>
        <taxon>Preaxostyla</taxon>
        <taxon>Oxymonadida</taxon>
        <taxon>Streblomastigidae</taxon>
        <taxon>Streblomastix</taxon>
    </lineage>
</organism>
<feature type="region of interest" description="Disordered" evidence="1">
    <location>
        <begin position="1"/>
        <end position="20"/>
    </location>
</feature>
<dbReference type="Proteomes" id="UP000324800">
    <property type="component" value="Unassembled WGS sequence"/>
</dbReference>
<evidence type="ECO:0000256" key="1">
    <source>
        <dbReference type="SAM" id="MobiDB-lite"/>
    </source>
</evidence>